<dbReference type="PANTHER" id="PTHR22594:SF5">
    <property type="entry name" value="ASPARTATE--TRNA LIGASE, MITOCHONDRIAL"/>
    <property type="match status" value="1"/>
</dbReference>
<dbReference type="EMBL" id="JAGKQM010000014">
    <property type="protein sequence ID" value="KAH0884866.1"/>
    <property type="molecule type" value="Genomic_DNA"/>
</dbReference>
<dbReference type="PRINTS" id="PR00367">
    <property type="entry name" value="ETHRSPELEMNT"/>
</dbReference>
<feature type="region of interest" description="Disordered" evidence="11">
    <location>
        <begin position="1"/>
        <end position="40"/>
    </location>
</feature>
<dbReference type="InterPro" id="IPR001471">
    <property type="entry name" value="AP2/ERF_dom"/>
</dbReference>
<evidence type="ECO:0000313" key="13">
    <source>
        <dbReference type="EMBL" id="KAH0884866.1"/>
    </source>
</evidence>
<keyword evidence="10" id="KW-0539">Nucleus</keyword>
<evidence type="ECO:0000256" key="9">
    <source>
        <dbReference type="ARBA" id="ARBA00023163"/>
    </source>
</evidence>
<evidence type="ECO:0000256" key="1">
    <source>
        <dbReference type="ARBA" id="ARBA00004123"/>
    </source>
</evidence>
<sequence length="263" mass="29107">MMSHLASSESSFTFQSNPRGVSGSASRSNRKPPLKIEPPNRTEWIQFATANPQPEQLPVHVSAEEKMHYRGVRMRPWVKFAAEIRDPNRRGTRVSLGTFDTEIEAARAYDQAAFKLRGSKAIVNFPLEALHHPFTAPRPEYMDDLPSARALAYDMVYNGVEIGGGSLRIYKRDVQEKVLEIIGISAEEAEAKFDYLLEALDMGAPPHGGIANGLDRTVMMLAGASSIRDVIAFPKTTTAQCALTRTPSEVDPKQLQDLSIHTN</sequence>
<gene>
    <name evidence="13" type="ORF">HID58_060962</name>
</gene>
<evidence type="ECO:0000256" key="7">
    <source>
        <dbReference type="ARBA" id="ARBA00023125"/>
    </source>
</evidence>
<evidence type="ECO:0000256" key="11">
    <source>
        <dbReference type="SAM" id="MobiDB-lite"/>
    </source>
</evidence>
<evidence type="ECO:0000256" key="6">
    <source>
        <dbReference type="ARBA" id="ARBA00023015"/>
    </source>
</evidence>
<dbReference type="PANTHER" id="PTHR22594">
    <property type="entry name" value="ASPARTYL/LYSYL-TRNA SYNTHETASE"/>
    <property type="match status" value="1"/>
</dbReference>
<dbReference type="Pfam" id="PF00152">
    <property type="entry name" value="tRNA-synt_2"/>
    <property type="match status" value="1"/>
</dbReference>
<evidence type="ECO:0000256" key="3">
    <source>
        <dbReference type="ARBA" id="ARBA00022741"/>
    </source>
</evidence>
<evidence type="ECO:0000256" key="10">
    <source>
        <dbReference type="ARBA" id="ARBA00023242"/>
    </source>
</evidence>
<evidence type="ECO:0000256" key="2">
    <source>
        <dbReference type="ARBA" id="ARBA00022598"/>
    </source>
</evidence>
<dbReference type="SMART" id="SM00380">
    <property type="entry name" value="AP2"/>
    <property type="match status" value="1"/>
</dbReference>
<keyword evidence="8" id="KW-0030">Aminoacyl-tRNA synthetase</keyword>
<dbReference type="InterPro" id="IPR004364">
    <property type="entry name" value="Aa-tRNA-synt_II"/>
</dbReference>
<proteinExistence type="predicted"/>
<keyword evidence="4" id="KW-0067">ATP-binding</keyword>
<dbReference type="CDD" id="cd00018">
    <property type="entry name" value="AP2"/>
    <property type="match status" value="1"/>
</dbReference>
<keyword evidence="7" id="KW-0238">DNA-binding</keyword>
<dbReference type="SUPFAM" id="SSF55681">
    <property type="entry name" value="Class II aaRS and biotin synthetases"/>
    <property type="match status" value="1"/>
</dbReference>
<evidence type="ECO:0000313" key="14">
    <source>
        <dbReference type="Proteomes" id="UP000824890"/>
    </source>
</evidence>
<evidence type="ECO:0000256" key="5">
    <source>
        <dbReference type="ARBA" id="ARBA00022917"/>
    </source>
</evidence>
<keyword evidence="5" id="KW-0648">Protein biosynthesis</keyword>
<evidence type="ECO:0000259" key="12">
    <source>
        <dbReference type="PROSITE" id="PS51032"/>
    </source>
</evidence>
<comment type="caution">
    <text evidence="13">The sequence shown here is derived from an EMBL/GenBank/DDBJ whole genome shotgun (WGS) entry which is preliminary data.</text>
</comment>
<feature type="compositionally biased region" description="Polar residues" evidence="11">
    <location>
        <begin position="1"/>
        <end position="27"/>
    </location>
</feature>
<accession>A0ABQ7ZX92</accession>
<dbReference type="Gene3D" id="3.30.930.10">
    <property type="entry name" value="Bira Bifunctional Protein, Domain 2"/>
    <property type="match status" value="1"/>
</dbReference>
<keyword evidence="2" id="KW-0436">Ligase</keyword>
<evidence type="ECO:0000256" key="8">
    <source>
        <dbReference type="ARBA" id="ARBA00023146"/>
    </source>
</evidence>
<keyword evidence="9" id="KW-0804">Transcription</keyword>
<comment type="subcellular location">
    <subcellularLocation>
        <location evidence="1">Nucleus</location>
    </subcellularLocation>
</comment>
<dbReference type="Proteomes" id="UP000824890">
    <property type="component" value="Unassembled WGS sequence"/>
</dbReference>
<keyword evidence="6" id="KW-0805">Transcription regulation</keyword>
<dbReference type="InterPro" id="IPR002312">
    <property type="entry name" value="Asp/Asn-tRNA-synth_IIb"/>
</dbReference>
<protein>
    <recommendedName>
        <fullName evidence="12">AP2/ERF domain-containing protein</fullName>
    </recommendedName>
</protein>
<keyword evidence="14" id="KW-1185">Reference proteome</keyword>
<name>A0ABQ7ZX92_BRANA</name>
<evidence type="ECO:0000256" key="4">
    <source>
        <dbReference type="ARBA" id="ARBA00022840"/>
    </source>
</evidence>
<reference evidence="13 14" key="1">
    <citation type="submission" date="2021-05" db="EMBL/GenBank/DDBJ databases">
        <title>Genome Assembly of Synthetic Allotetraploid Brassica napus Reveals Homoeologous Exchanges between Subgenomes.</title>
        <authorList>
            <person name="Davis J.T."/>
        </authorList>
    </citation>
    <scope>NUCLEOTIDE SEQUENCE [LARGE SCALE GENOMIC DNA]</scope>
    <source>
        <strain evidence="14">cv. Da-Ae</strain>
        <tissue evidence="13">Seedling</tissue>
    </source>
</reference>
<dbReference type="InterPro" id="IPR045864">
    <property type="entry name" value="aa-tRNA-synth_II/BPL/LPL"/>
</dbReference>
<dbReference type="Pfam" id="PF00847">
    <property type="entry name" value="AP2"/>
    <property type="match status" value="1"/>
</dbReference>
<feature type="domain" description="AP2/ERF" evidence="12">
    <location>
        <begin position="68"/>
        <end position="126"/>
    </location>
</feature>
<organism evidence="13 14">
    <name type="scientific">Brassica napus</name>
    <name type="common">Rape</name>
    <dbReference type="NCBI Taxonomy" id="3708"/>
    <lineage>
        <taxon>Eukaryota</taxon>
        <taxon>Viridiplantae</taxon>
        <taxon>Streptophyta</taxon>
        <taxon>Embryophyta</taxon>
        <taxon>Tracheophyta</taxon>
        <taxon>Spermatophyta</taxon>
        <taxon>Magnoliopsida</taxon>
        <taxon>eudicotyledons</taxon>
        <taxon>Gunneridae</taxon>
        <taxon>Pentapetalae</taxon>
        <taxon>rosids</taxon>
        <taxon>malvids</taxon>
        <taxon>Brassicales</taxon>
        <taxon>Brassicaceae</taxon>
        <taxon>Brassiceae</taxon>
        <taxon>Brassica</taxon>
    </lineage>
</organism>
<dbReference type="PRINTS" id="PR01042">
    <property type="entry name" value="TRNASYNTHASP"/>
</dbReference>
<keyword evidence="3" id="KW-0547">Nucleotide-binding</keyword>
<dbReference type="PROSITE" id="PS51032">
    <property type="entry name" value="AP2_ERF"/>
    <property type="match status" value="1"/>
</dbReference>